<dbReference type="Gene3D" id="3.40.630.30">
    <property type="match status" value="1"/>
</dbReference>
<evidence type="ECO:0000259" key="1">
    <source>
        <dbReference type="PROSITE" id="PS51186"/>
    </source>
</evidence>
<reference evidence="2 3" key="1">
    <citation type="journal article" date="2006" name="Science">
        <title>Genome of rice cluster I archaea -- the key methane producers in the rice rhizosphere.</title>
        <authorList>
            <person name="Erkel C."/>
            <person name="Kube M."/>
            <person name="Reinhardt R."/>
            <person name="Liesack W."/>
        </authorList>
    </citation>
    <scope>NUCLEOTIDE SEQUENCE [LARGE SCALE GENOMIC DNA]</scope>
    <source>
        <strain evidence="3">DSM 22066 / NBRC 105507 / MRE50</strain>
    </source>
</reference>
<dbReference type="STRING" id="351160.RRC392"/>
<dbReference type="GO" id="GO:0008080">
    <property type="term" value="F:N-acetyltransferase activity"/>
    <property type="evidence" value="ECO:0007669"/>
    <property type="project" value="InterPro"/>
</dbReference>
<dbReference type="EMBL" id="AM114193">
    <property type="protein sequence ID" value="CAJ38103.1"/>
    <property type="molecule type" value="Genomic_DNA"/>
</dbReference>
<accession>Q0W0J0</accession>
<feature type="domain" description="N-acetyltransferase" evidence="1">
    <location>
        <begin position="127"/>
        <end position="278"/>
    </location>
</feature>
<dbReference type="Proteomes" id="UP000000663">
    <property type="component" value="Chromosome"/>
</dbReference>
<dbReference type="Pfam" id="PF00583">
    <property type="entry name" value="Acetyltransf_1"/>
    <property type="match status" value="1"/>
</dbReference>
<dbReference type="AlphaFoldDB" id="Q0W0J0"/>
<gene>
    <name evidence="2" type="ORF">RRC392</name>
</gene>
<dbReference type="NCBIfam" id="TIGR03827">
    <property type="entry name" value="GNAT_ablB"/>
    <property type="match status" value="1"/>
</dbReference>
<keyword evidence="3" id="KW-1185">Reference proteome</keyword>
<dbReference type="GeneID" id="5143701"/>
<sequence length="282" mass="32471">MSDTLTHIGDTLVQQGRFNERLSVLRLARQDVPWIIDRLKEIAEDNGYSKILVRAPESRLSHFKSKGYMIEAMIPGFFHGSEDGYFLARYLKHSRKQEYKKIQARQVMRKAMTMACLRKAALPEAGLRFYLADRNDAGELAVLYKTALDIKPFQDYNEAYLKKTMENGVRYYYVRHKGEIIASLSARIDTDVQNVELADLVTHPDFSMNGVSGFLLCRMDEEMRAECMKVSYTTVRALAYPVNAVFAREGYFYCGTLVNNTRDSECFESANVWYKPLVKKSL</sequence>
<proteinExistence type="predicted"/>
<dbReference type="InterPro" id="IPR016181">
    <property type="entry name" value="Acyl_CoA_acyltransferase"/>
</dbReference>
<organism evidence="2 3">
    <name type="scientific">Methanocella arvoryzae (strain DSM 22066 / NBRC 105507 / MRE50)</name>
    <dbReference type="NCBI Taxonomy" id="351160"/>
    <lineage>
        <taxon>Archaea</taxon>
        <taxon>Methanobacteriati</taxon>
        <taxon>Methanobacteriota</taxon>
        <taxon>Stenosarchaea group</taxon>
        <taxon>Methanomicrobia</taxon>
        <taxon>Methanocellales</taxon>
        <taxon>Methanocellaceae</taxon>
        <taxon>Methanocella</taxon>
    </lineage>
</organism>
<dbReference type="KEGG" id="rci:RRC392"/>
<dbReference type="InterPro" id="IPR022525">
    <property type="entry name" value="GNAT_AblB"/>
</dbReference>
<evidence type="ECO:0000313" key="3">
    <source>
        <dbReference type="Proteomes" id="UP000000663"/>
    </source>
</evidence>
<protein>
    <recommendedName>
        <fullName evidence="1">N-acetyltransferase domain-containing protein</fullName>
    </recommendedName>
</protein>
<evidence type="ECO:0000313" key="2">
    <source>
        <dbReference type="EMBL" id="CAJ38103.1"/>
    </source>
</evidence>
<dbReference type="OrthoDB" id="116527at2157"/>
<dbReference type="RefSeq" id="WP_012034488.1">
    <property type="nucleotide sequence ID" value="NC_009464.1"/>
</dbReference>
<dbReference type="SUPFAM" id="SSF55729">
    <property type="entry name" value="Acyl-CoA N-acyltransferases (Nat)"/>
    <property type="match status" value="1"/>
</dbReference>
<dbReference type="PROSITE" id="PS51186">
    <property type="entry name" value="GNAT"/>
    <property type="match status" value="1"/>
</dbReference>
<dbReference type="eggNOG" id="arCOG04916">
    <property type="taxonomic scope" value="Archaea"/>
</dbReference>
<name>Q0W0J0_METAR</name>
<dbReference type="InterPro" id="IPR000182">
    <property type="entry name" value="GNAT_dom"/>
</dbReference>